<dbReference type="Gene3D" id="3.90.1150.10">
    <property type="entry name" value="Aspartate Aminotransferase, domain 1"/>
    <property type="match status" value="1"/>
</dbReference>
<dbReference type="PROSITE" id="PS50949">
    <property type="entry name" value="HTH_GNTR"/>
    <property type="match status" value="1"/>
</dbReference>
<dbReference type="PANTHER" id="PTHR46577:SF1">
    <property type="entry name" value="HTH-TYPE TRANSCRIPTIONAL REGULATORY PROTEIN GABR"/>
    <property type="match status" value="1"/>
</dbReference>
<dbReference type="AlphaFoldDB" id="A0A0M6ZYU9"/>
<dbReference type="SUPFAM" id="SSF46785">
    <property type="entry name" value="Winged helix' DNA-binding domain"/>
    <property type="match status" value="1"/>
</dbReference>
<evidence type="ECO:0000256" key="6">
    <source>
        <dbReference type="SAM" id="MobiDB-lite"/>
    </source>
</evidence>
<dbReference type="InterPro" id="IPR000524">
    <property type="entry name" value="Tscrpt_reg_HTH_GntR"/>
</dbReference>
<evidence type="ECO:0000256" key="1">
    <source>
        <dbReference type="ARBA" id="ARBA00005384"/>
    </source>
</evidence>
<dbReference type="Pfam" id="PF00392">
    <property type="entry name" value="GntR"/>
    <property type="match status" value="1"/>
</dbReference>
<dbReference type="InterPro" id="IPR015424">
    <property type="entry name" value="PyrdxlP-dep_Trfase"/>
</dbReference>
<dbReference type="GO" id="GO:0003700">
    <property type="term" value="F:DNA-binding transcription factor activity"/>
    <property type="evidence" value="ECO:0007669"/>
    <property type="project" value="InterPro"/>
</dbReference>
<keyword evidence="4" id="KW-0238">DNA-binding</keyword>
<dbReference type="CDD" id="cd07377">
    <property type="entry name" value="WHTH_GntR"/>
    <property type="match status" value="1"/>
</dbReference>
<dbReference type="Proteomes" id="UP000053235">
    <property type="component" value="Unassembled WGS sequence"/>
</dbReference>
<keyword evidence="2" id="KW-0663">Pyridoxal phosphate</keyword>
<dbReference type="InterPro" id="IPR015422">
    <property type="entry name" value="PyrdxlP-dep_Trfase_small"/>
</dbReference>
<dbReference type="InterPro" id="IPR036388">
    <property type="entry name" value="WH-like_DNA-bd_sf"/>
</dbReference>
<feature type="region of interest" description="Disordered" evidence="6">
    <location>
        <begin position="91"/>
        <end position="111"/>
    </location>
</feature>
<dbReference type="EMBL" id="CXWD01000005">
    <property type="protein sequence ID" value="CTQ67925.1"/>
    <property type="molecule type" value="Genomic_DNA"/>
</dbReference>
<protein>
    <submittedName>
        <fullName evidence="8">Putative HTH-type transcriptional regulator YdcR</fullName>
    </submittedName>
</protein>
<organism evidence="8 9">
    <name type="scientific">Roseibium alexandrii</name>
    <dbReference type="NCBI Taxonomy" id="388408"/>
    <lineage>
        <taxon>Bacteria</taxon>
        <taxon>Pseudomonadati</taxon>
        <taxon>Pseudomonadota</taxon>
        <taxon>Alphaproteobacteria</taxon>
        <taxon>Hyphomicrobiales</taxon>
        <taxon>Stappiaceae</taxon>
        <taxon>Roseibium</taxon>
    </lineage>
</organism>
<dbReference type="InterPro" id="IPR004839">
    <property type="entry name" value="Aminotransferase_I/II_large"/>
</dbReference>
<feature type="domain" description="HTH gntR-type" evidence="7">
    <location>
        <begin position="13"/>
        <end position="81"/>
    </location>
</feature>
<reference evidence="9" key="1">
    <citation type="submission" date="2015-07" db="EMBL/GenBank/DDBJ databases">
        <authorList>
            <person name="Rodrigo-Torres Lidia"/>
            <person name="Arahal R.David."/>
        </authorList>
    </citation>
    <scope>NUCLEOTIDE SEQUENCE [LARGE SCALE GENOMIC DNA]</scope>
    <source>
        <strain evidence="9">CECT 5112</strain>
    </source>
</reference>
<evidence type="ECO:0000313" key="9">
    <source>
        <dbReference type="Proteomes" id="UP000053235"/>
    </source>
</evidence>
<evidence type="ECO:0000259" key="7">
    <source>
        <dbReference type="PROSITE" id="PS50949"/>
    </source>
</evidence>
<dbReference type="SMART" id="SM00345">
    <property type="entry name" value="HTH_GNTR"/>
    <property type="match status" value="1"/>
</dbReference>
<dbReference type="InterPro" id="IPR015421">
    <property type="entry name" value="PyrdxlP-dep_Trfase_major"/>
</dbReference>
<dbReference type="RefSeq" id="WP_055671361.1">
    <property type="nucleotide sequence ID" value="NZ_CXWD01000005.1"/>
</dbReference>
<dbReference type="PANTHER" id="PTHR46577">
    <property type="entry name" value="HTH-TYPE TRANSCRIPTIONAL REGULATORY PROTEIN GABR"/>
    <property type="match status" value="1"/>
</dbReference>
<dbReference type="Pfam" id="PF00155">
    <property type="entry name" value="Aminotran_1_2"/>
    <property type="match status" value="1"/>
</dbReference>
<evidence type="ECO:0000256" key="4">
    <source>
        <dbReference type="ARBA" id="ARBA00023125"/>
    </source>
</evidence>
<dbReference type="OrthoDB" id="9804020at2"/>
<comment type="similarity">
    <text evidence="1">In the C-terminal section; belongs to the class-I pyridoxal-phosphate-dependent aminotransferase family.</text>
</comment>
<keyword evidence="9" id="KW-1185">Reference proteome</keyword>
<gene>
    <name evidence="8" type="primary">ydcR_1</name>
    <name evidence="8" type="ORF">LAX5112_01573</name>
</gene>
<dbReference type="CDD" id="cd00609">
    <property type="entry name" value="AAT_like"/>
    <property type="match status" value="1"/>
</dbReference>
<name>A0A0M6ZYU9_9HYPH</name>
<dbReference type="GO" id="GO:0003677">
    <property type="term" value="F:DNA binding"/>
    <property type="evidence" value="ECO:0007669"/>
    <property type="project" value="UniProtKB-KW"/>
</dbReference>
<evidence type="ECO:0000256" key="2">
    <source>
        <dbReference type="ARBA" id="ARBA00022898"/>
    </source>
</evidence>
<evidence type="ECO:0000256" key="3">
    <source>
        <dbReference type="ARBA" id="ARBA00023015"/>
    </source>
</evidence>
<proteinExistence type="inferred from homology"/>
<dbReference type="Gene3D" id="1.10.10.10">
    <property type="entry name" value="Winged helix-like DNA-binding domain superfamily/Winged helix DNA-binding domain"/>
    <property type="match status" value="1"/>
</dbReference>
<dbReference type="InterPro" id="IPR051446">
    <property type="entry name" value="HTH_trans_reg/aminotransferase"/>
</dbReference>
<feature type="compositionally biased region" description="Low complexity" evidence="6">
    <location>
        <begin position="97"/>
        <end position="108"/>
    </location>
</feature>
<keyword evidence="5" id="KW-0804">Transcription</keyword>
<evidence type="ECO:0000256" key="5">
    <source>
        <dbReference type="ARBA" id="ARBA00023163"/>
    </source>
</evidence>
<evidence type="ECO:0000313" key="8">
    <source>
        <dbReference type="EMBL" id="CTQ67925.1"/>
    </source>
</evidence>
<accession>A0A0M6ZYU9</accession>
<keyword evidence="3" id="KW-0805">Transcription regulation</keyword>
<dbReference type="SUPFAM" id="SSF53383">
    <property type="entry name" value="PLP-dependent transferases"/>
    <property type="match status" value="1"/>
</dbReference>
<dbReference type="Gene3D" id="3.40.640.10">
    <property type="entry name" value="Type I PLP-dependent aspartate aminotransferase-like (Major domain)"/>
    <property type="match status" value="1"/>
</dbReference>
<dbReference type="InterPro" id="IPR036390">
    <property type="entry name" value="WH_DNA-bd_sf"/>
</dbReference>
<dbReference type="STRING" id="388408.LAX5112_01573"/>
<dbReference type="GO" id="GO:0030170">
    <property type="term" value="F:pyridoxal phosphate binding"/>
    <property type="evidence" value="ECO:0007669"/>
    <property type="project" value="InterPro"/>
</dbReference>
<sequence>MTNWLPQIPDGQGPIYLRLADQISADIASGALTAGTKLPPQRDLAYDLGVTVGTIGRAYATIRQRGLVNGEVGRGTYVLGSAEPIQLQESTKPNLDAPAGNPAPSAPAVHQRTGDTSWVQGAMQPPKDRAFAGTRIAVPHESSIRFDSTSAPEIGQAKLIAQITLDITRDHPHEIASYTRAVPPDWRAAGKIWLSRGGWEPDEGSIVPTTGAQAAIMSIIAATTAPGDRIAFEDLTYSSIARGAALSGRRPVLVERDEEGPLPEDLARVCAQTHPRILFLMPTMHNPTTGFMSETRRHELIEVARQHNLWIIEDEVYGSLRDTSVPPVVSLAPERTFHVGSLSKSVTAGVRGGWLSSPQSYAQRIYTAHKMLTGGISFLLSELSSRLILSGAASDFREKVGAEIAARHALVRQHLNPFEYRSAADCPFLWLKVPEPWNPGTFKAAAAAENVLVDDEDEFKPGRTGKVYHCIRIGFSNPLTRDQTVEGLVAVRDLLNDNCACYDSFE</sequence>